<dbReference type="InterPro" id="IPR002549">
    <property type="entry name" value="AI-2E-like"/>
</dbReference>
<evidence type="ECO:0000256" key="7">
    <source>
        <dbReference type="ARBA" id="ARBA00023136"/>
    </source>
</evidence>
<keyword evidence="3" id="KW-0813">Transport</keyword>
<evidence type="ECO:0000313" key="10">
    <source>
        <dbReference type="Proteomes" id="UP000598271"/>
    </source>
</evidence>
<feature type="transmembrane region" description="Helical" evidence="8">
    <location>
        <begin position="132"/>
        <end position="158"/>
    </location>
</feature>
<name>A0A8J3DBW0_9BACT</name>
<comment type="subcellular location">
    <subcellularLocation>
        <location evidence="1">Cell membrane</location>
        <topology evidence="1">Multi-pass membrane protein</topology>
    </subcellularLocation>
</comment>
<evidence type="ECO:0000313" key="9">
    <source>
        <dbReference type="EMBL" id="GHB80303.1"/>
    </source>
</evidence>
<protein>
    <submittedName>
        <fullName evidence="9">UPF0118 membrane protein YrrI</fullName>
    </submittedName>
</protein>
<accession>A0A8J3DBW0</accession>
<proteinExistence type="inferred from homology"/>
<dbReference type="Proteomes" id="UP000598271">
    <property type="component" value="Unassembled WGS sequence"/>
</dbReference>
<evidence type="ECO:0000256" key="4">
    <source>
        <dbReference type="ARBA" id="ARBA00022475"/>
    </source>
</evidence>
<dbReference type="EMBL" id="BMXF01000004">
    <property type="protein sequence ID" value="GHB80303.1"/>
    <property type="molecule type" value="Genomic_DNA"/>
</dbReference>
<keyword evidence="5 8" id="KW-0812">Transmembrane</keyword>
<feature type="transmembrane region" description="Helical" evidence="8">
    <location>
        <begin position="7"/>
        <end position="24"/>
    </location>
</feature>
<gene>
    <name evidence="9" type="primary">yrrI</name>
    <name evidence="9" type="ORF">GCM10007390_38180</name>
</gene>
<keyword evidence="6 8" id="KW-1133">Transmembrane helix</keyword>
<dbReference type="RefSeq" id="WP_189566203.1">
    <property type="nucleotide sequence ID" value="NZ_BMXF01000004.1"/>
</dbReference>
<keyword evidence="10" id="KW-1185">Reference proteome</keyword>
<evidence type="ECO:0000256" key="3">
    <source>
        <dbReference type="ARBA" id="ARBA00022448"/>
    </source>
</evidence>
<dbReference type="PANTHER" id="PTHR21716">
    <property type="entry name" value="TRANSMEMBRANE PROTEIN"/>
    <property type="match status" value="1"/>
</dbReference>
<feature type="transmembrane region" description="Helical" evidence="8">
    <location>
        <begin position="233"/>
        <end position="252"/>
    </location>
</feature>
<evidence type="ECO:0000256" key="1">
    <source>
        <dbReference type="ARBA" id="ARBA00004651"/>
    </source>
</evidence>
<comment type="caution">
    <text evidence="9">The sequence shown here is derived from an EMBL/GenBank/DDBJ whole genome shotgun (WGS) entry which is preliminary data.</text>
</comment>
<comment type="similarity">
    <text evidence="2">Belongs to the autoinducer-2 exporter (AI-2E) (TC 2.A.86) family.</text>
</comment>
<dbReference type="AlphaFoldDB" id="A0A8J3DBW0"/>
<feature type="transmembrane region" description="Helical" evidence="8">
    <location>
        <begin position="202"/>
        <end position="227"/>
    </location>
</feature>
<dbReference type="PANTHER" id="PTHR21716:SF53">
    <property type="entry name" value="PERMEASE PERM-RELATED"/>
    <property type="match status" value="1"/>
</dbReference>
<evidence type="ECO:0000256" key="8">
    <source>
        <dbReference type="SAM" id="Phobius"/>
    </source>
</evidence>
<organism evidence="9 10">
    <name type="scientific">Persicitalea jodogahamensis</name>
    <dbReference type="NCBI Taxonomy" id="402147"/>
    <lineage>
        <taxon>Bacteria</taxon>
        <taxon>Pseudomonadati</taxon>
        <taxon>Bacteroidota</taxon>
        <taxon>Cytophagia</taxon>
        <taxon>Cytophagales</taxon>
        <taxon>Spirosomataceae</taxon>
        <taxon>Persicitalea</taxon>
    </lineage>
</organism>
<evidence type="ECO:0000256" key="6">
    <source>
        <dbReference type="ARBA" id="ARBA00022989"/>
    </source>
</evidence>
<dbReference type="GO" id="GO:0005886">
    <property type="term" value="C:plasma membrane"/>
    <property type="evidence" value="ECO:0007669"/>
    <property type="project" value="UniProtKB-SubCell"/>
</dbReference>
<feature type="transmembrane region" description="Helical" evidence="8">
    <location>
        <begin position="57"/>
        <end position="80"/>
    </location>
</feature>
<keyword evidence="7 8" id="KW-0472">Membrane</keyword>
<evidence type="ECO:0000256" key="5">
    <source>
        <dbReference type="ARBA" id="ARBA00022692"/>
    </source>
</evidence>
<dbReference type="Pfam" id="PF01594">
    <property type="entry name" value="AI-2E_transport"/>
    <property type="match status" value="1"/>
</dbReference>
<keyword evidence="4" id="KW-1003">Cell membrane</keyword>
<sequence>MKENIATFSRWIIVLIGVPAAMFLGKTFLVTFFVSIVLAMVFSPVMDWLMDKGLGKGWAVMVSTLILILFFAGMAGLLYFQMSLMSEDLPRMEQKAMDIFDKAQSFVNQKFGVTPKEQTEKVSQVASRMGTYAAAFFGSFTSTITNFILMFVYFVLLLSHRTEIEKFIVRSVDPDKKQKAHKLIYEARDTASMYVWGMLKDISALAVVYAIGFLIGGIKYSILLAVIAALFSFLPYIGNIIGGGLAAILAMLSGDPSSFLIVVGVMTLAQIIENYALSPFLVGNAVGLNPMFSIVSIIVFGAVWGIGGAIIALPLTGIIRVAFKLSPHTQPMVDLMGEDS</sequence>
<dbReference type="GO" id="GO:0055085">
    <property type="term" value="P:transmembrane transport"/>
    <property type="evidence" value="ECO:0007669"/>
    <property type="project" value="TreeGrafter"/>
</dbReference>
<reference evidence="9 10" key="1">
    <citation type="journal article" date="2014" name="Int. J. Syst. Evol. Microbiol.">
        <title>Complete genome sequence of Corynebacterium casei LMG S-19264T (=DSM 44701T), isolated from a smear-ripened cheese.</title>
        <authorList>
            <consortium name="US DOE Joint Genome Institute (JGI-PGF)"/>
            <person name="Walter F."/>
            <person name="Albersmeier A."/>
            <person name="Kalinowski J."/>
            <person name="Ruckert C."/>
        </authorList>
    </citation>
    <scope>NUCLEOTIDE SEQUENCE [LARGE SCALE GENOMIC DNA]</scope>
    <source>
        <strain evidence="9 10">KCTC 12866</strain>
    </source>
</reference>
<feature type="transmembrane region" description="Helical" evidence="8">
    <location>
        <begin position="297"/>
        <end position="323"/>
    </location>
</feature>
<feature type="transmembrane region" description="Helical" evidence="8">
    <location>
        <begin position="259"/>
        <end position="277"/>
    </location>
</feature>
<evidence type="ECO:0000256" key="2">
    <source>
        <dbReference type="ARBA" id="ARBA00009773"/>
    </source>
</evidence>